<proteinExistence type="predicted"/>
<feature type="region of interest" description="Disordered" evidence="1">
    <location>
        <begin position="161"/>
        <end position="276"/>
    </location>
</feature>
<evidence type="ECO:0000313" key="2">
    <source>
        <dbReference type="EMBL" id="OJJ79358.1"/>
    </source>
</evidence>
<gene>
    <name evidence="2" type="ORF">ASPGLDRAFT_29971</name>
</gene>
<feature type="compositionally biased region" description="Basic and acidic residues" evidence="1">
    <location>
        <begin position="180"/>
        <end position="204"/>
    </location>
</feature>
<feature type="compositionally biased region" description="Polar residues" evidence="1">
    <location>
        <begin position="132"/>
        <end position="143"/>
    </location>
</feature>
<organism evidence="2 3">
    <name type="scientific">Aspergillus glaucus CBS 516.65</name>
    <dbReference type="NCBI Taxonomy" id="1160497"/>
    <lineage>
        <taxon>Eukaryota</taxon>
        <taxon>Fungi</taxon>
        <taxon>Dikarya</taxon>
        <taxon>Ascomycota</taxon>
        <taxon>Pezizomycotina</taxon>
        <taxon>Eurotiomycetes</taxon>
        <taxon>Eurotiomycetidae</taxon>
        <taxon>Eurotiales</taxon>
        <taxon>Aspergillaceae</taxon>
        <taxon>Aspergillus</taxon>
        <taxon>Aspergillus subgen. Aspergillus</taxon>
    </lineage>
</organism>
<dbReference type="OrthoDB" id="4505339at2759"/>
<feature type="region of interest" description="Disordered" evidence="1">
    <location>
        <begin position="37"/>
        <end position="147"/>
    </location>
</feature>
<feature type="compositionally biased region" description="Basic and acidic residues" evidence="1">
    <location>
        <begin position="115"/>
        <end position="131"/>
    </location>
</feature>
<evidence type="ECO:0000256" key="1">
    <source>
        <dbReference type="SAM" id="MobiDB-lite"/>
    </source>
</evidence>
<evidence type="ECO:0000313" key="3">
    <source>
        <dbReference type="Proteomes" id="UP000184300"/>
    </source>
</evidence>
<dbReference type="Proteomes" id="UP000184300">
    <property type="component" value="Unassembled WGS sequence"/>
</dbReference>
<dbReference type="RefSeq" id="XP_022396056.1">
    <property type="nucleotide sequence ID" value="XM_022543903.1"/>
</dbReference>
<sequence length="276" mass="32025">MSKKESPKKQTPKKEVTVKTYLEDSVNHNHVQTQGCCCGKHLPEPNSQHQESQLKHQKRISLLPQYPKNSYQYERQPFHKKPALHQAPDLPRYSQPVKLIRKQEQEQGQKQQGQKVEKDKNAKSKSQEKPQQKMQLPRNPTQEQIRRYRLERFYAECEAPLETQEQFPSWPQYPYTSNQNERDENQGKPSVEKDWIAPKKETTDLPRFPVAAYGGRRPFKSQGQLSTSRIQPPQEKPEQQSRSSDNRSLIPESSRSSSTSDAESSAECESVFGIPK</sequence>
<feature type="compositionally biased region" description="Polar residues" evidence="1">
    <location>
        <begin position="221"/>
        <end position="231"/>
    </location>
</feature>
<protein>
    <submittedName>
        <fullName evidence="2">Uncharacterized protein</fullName>
    </submittedName>
</protein>
<feature type="compositionally biased region" description="Low complexity" evidence="1">
    <location>
        <begin position="252"/>
        <end position="270"/>
    </location>
</feature>
<name>A0A1L9V621_ASPGL</name>
<reference evidence="3" key="1">
    <citation type="journal article" date="2017" name="Genome Biol.">
        <title>Comparative genomics reveals high biological diversity and specific adaptations in the industrially and medically important fungal genus Aspergillus.</title>
        <authorList>
            <person name="de Vries R.P."/>
            <person name="Riley R."/>
            <person name="Wiebenga A."/>
            <person name="Aguilar-Osorio G."/>
            <person name="Amillis S."/>
            <person name="Uchima C.A."/>
            <person name="Anderluh G."/>
            <person name="Asadollahi M."/>
            <person name="Askin M."/>
            <person name="Barry K."/>
            <person name="Battaglia E."/>
            <person name="Bayram O."/>
            <person name="Benocci T."/>
            <person name="Braus-Stromeyer S.A."/>
            <person name="Caldana C."/>
            <person name="Canovas D."/>
            <person name="Cerqueira G.C."/>
            <person name="Chen F."/>
            <person name="Chen W."/>
            <person name="Choi C."/>
            <person name="Clum A."/>
            <person name="Dos Santos R.A."/>
            <person name="Damasio A.R."/>
            <person name="Diallinas G."/>
            <person name="Emri T."/>
            <person name="Fekete E."/>
            <person name="Flipphi M."/>
            <person name="Freyberg S."/>
            <person name="Gallo A."/>
            <person name="Gournas C."/>
            <person name="Habgood R."/>
            <person name="Hainaut M."/>
            <person name="Harispe M.L."/>
            <person name="Henrissat B."/>
            <person name="Hilden K.S."/>
            <person name="Hope R."/>
            <person name="Hossain A."/>
            <person name="Karabika E."/>
            <person name="Karaffa L."/>
            <person name="Karanyi Z."/>
            <person name="Krasevec N."/>
            <person name="Kuo A."/>
            <person name="Kusch H."/>
            <person name="LaButti K."/>
            <person name="Lagendijk E.L."/>
            <person name="Lapidus A."/>
            <person name="Levasseur A."/>
            <person name="Lindquist E."/>
            <person name="Lipzen A."/>
            <person name="Logrieco A.F."/>
            <person name="MacCabe A."/>
            <person name="Maekelae M.R."/>
            <person name="Malavazi I."/>
            <person name="Melin P."/>
            <person name="Meyer V."/>
            <person name="Mielnichuk N."/>
            <person name="Miskei M."/>
            <person name="Molnar A.P."/>
            <person name="Mule G."/>
            <person name="Ngan C.Y."/>
            <person name="Orejas M."/>
            <person name="Orosz E."/>
            <person name="Ouedraogo J.P."/>
            <person name="Overkamp K.M."/>
            <person name="Park H.-S."/>
            <person name="Perrone G."/>
            <person name="Piumi F."/>
            <person name="Punt P.J."/>
            <person name="Ram A.F."/>
            <person name="Ramon A."/>
            <person name="Rauscher S."/>
            <person name="Record E."/>
            <person name="Riano-Pachon D.M."/>
            <person name="Robert V."/>
            <person name="Roehrig J."/>
            <person name="Ruller R."/>
            <person name="Salamov A."/>
            <person name="Salih N.S."/>
            <person name="Samson R.A."/>
            <person name="Sandor E."/>
            <person name="Sanguinetti M."/>
            <person name="Schuetze T."/>
            <person name="Sepcic K."/>
            <person name="Shelest E."/>
            <person name="Sherlock G."/>
            <person name="Sophianopoulou V."/>
            <person name="Squina F.M."/>
            <person name="Sun H."/>
            <person name="Susca A."/>
            <person name="Todd R.B."/>
            <person name="Tsang A."/>
            <person name="Unkles S.E."/>
            <person name="van de Wiele N."/>
            <person name="van Rossen-Uffink D."/>
            <person name="Oliveira J.V."/>
            <person name="Vesth T.C."/>
            <person name="Visser J."/>
            <person name="Yu J.-H."/>
            <person name="Zhou M."/>
            <person name="Andersen M.R."/>
            <person name="Archer D.B."/>
            <person name="Baker S.E."/>
            <person name="Benoit I."/>
            <person name="Brakhage A.A."/>
            <person name="Braus G.H."/>
            <person name="Fischer R."/>
            <person name="Frisvad J.C."/>
            <person name="Goldman G.H."/>
            <person name="Houbraken J."/>
            <person name="Oakley B."/>
            <person name="Pocsi I."/>
            <person name="Scazzocchio C."/>
            <person name="Seiboth B."/>
            <person name="vanKuyk P.A."/>
            <person name="Wortman J."/>
            <person name="Dyer P.S."/>
            <person name="Grigoriev I.V."/>
        </authorList>
    </citation>
    <scope>NUCLEOTIDE SEQUENCE [LARGE SCALE GENOMIC DNA]</scope>
    <source>
        <strain evidence="3">CBS 516.65</strain>
    </source>
</reference>
<dbReference type="VEuPathDB" id="FungiDB:ASPGLDRAFT_29971"/>
<dbReference type="EMBL" id="KV878919">
    <property type="protein sequence ID" value="OJJ79358.1"/>
    <property type="molecule type" value="Genomic_DNA"/>
</dbReference>
<feature type="compositionally biased region" description="Polar residues" evidence="1">
    <location>
        <begin position="163"/>
        <end position="179"/>
    </location>
</feature>
<dbReference type="AlphaFoldDB" id="A0A1L9V621"/>
<keyword evidence="3" id="KW-1185">Reference proteome</keyword>
<dbReference type="GeneID" id="34460164"/>
<accession>A0A1L9V621</accession>